<evidence type="ECO:0000313" key="2">
    <source>
        <dbReference type="EMBL" id="PAV68877.1"/>
    </source>
</evidence>
<protein>
    <recommendedName>
        <fullName evidence="4">Conjugal transfer pilus assembly protein TraV</fullName>
    </recommendedName>
</protein>
<evidence type="ECO:0000256" key="1">
    <source>
        <dbReference type="SAM" id="MobiDB-lite"/>
    </source>
</evidence>
<comment type="caution">
    <text evidence="2">The sequence shown here is derived from an EMBL/GenBank/DDBJ whole genome shotgun (WGS) entry which is preliminary data.</text>
</comment>
<dbReference type="OrthoDB" id="10499391at2759"/>
<gene>
    <name evidence="2" type="ORF">WR25_25983</name>
</gene>
<dbReference type="EMBL" id="LIAE01009663">
    <property type="protein sequence ID" value="PAV68877.1"/>
    <property type="molecule type" value="Genomic_DNA"/>
</dbReference>
<reference evidence="2 3" key="1">
    <citation type="journal article" date="2017" name="Curr. Biol.">
        <title>Genome architecture and evolution of a unichromosomal asexual nematode.</title>
        <authorList>
            <person name="Fradin H."/>
            <person name="Zegar C."/>
            <person name="Gutwein M."/>
            <person name="Lucas J."/>
            <person name="Kovtun M."/>
            <person name="Corcoran D."/>
            <person name="Baugh L.R."/>
            <person name="Kiontke K."/>
            <person name="Gunsalus K."/>
            <person name="Fitch D.H."/>
            <person name="Piano F."/>
        </authorList>
    </citation>
    <scope>NUCLEOTIDE SEQUENCE [LARGE SCALE GENOMIC DNA]</scope>
    <source>
        <strain evidence="2">PF1309</strain>
    </source>
</reference>
<keyword evidence="3" id="KW-1185">Reference proteome</keyword>
<organism evidence="2 3">
    <name type="scientific">Diploscapter pachys</name>
    <dbReference type="NCBI Taxonomy" id="2018661"/>
    <lineage>
        <taxon>Eukaryota</taxon>
        <taxon>Metazoa</taxon>
        <taxon>Ecdysozoa</taxon>
        <taxon>Nematoda</taxon>
        <taxon>Chromadorea</taxon>
        <taxon>Rhabditida</taxon>
        <taxon>Rhabditina</taxon>
        <taxon>Rhabditomorpha</taxon>
        <taxon>Rhabditoidea</taxon>
        <taxon>Rhabditidae</taxon>
        <taxon>Diploscapter</taxon>
    </lineage>
</organism>
<evidence type="ECO:0000313" key="3">
    <source>
        <dbReference type="Proteomes" id="UP000218231"/>
    </source>
</evidence>
<evidence type="ECO:0008006" key="4">
    <source>
        <dbReference type="Google" id="ProtNLM"/>
    </source>
</evidence>
<sequence length="317" mass="31058">MTMGGSVKGDFVCRAPDGVCAPSSLIDDRALALILGEAPEGQAIPAGPYTPAPRASSGLQVADANPARTSEKVLRIVFPSHIDASGRLYEQTAVHAVVQGGDWQSASAGTPVATTPVEVAASASGGPLFAAVDRVSVAMNDTGEAGYQAVDPDAPSAAAVAAARARAADPIGDIKAQVAGKLSARPPRVHPPRIVVSSQALAGDAAVSVSAPGGARPTAPKPVEVSQANPPAAQPVVAPRTLAAAAPATSVRGTPRPPALLATPAHATPAGKAAIATLQADPALGAGIAGMSGAVTAAKPPVALPILRAPSFPGAPQ</sequence>
<dbReference type="Proteomes" id="UP000218231">
    <property type="component" value="Unassembled WGS sequence"/>
</dbReference>
<proteinExistence type="predicted"/>
<dbReference type="AlphaFoldDB" id="A0A2A2K4G8"/>
<name>A0A2A2K4G8_9BILA</name>
<feature type="region of interest" description="Disordered" evidence="1">
    <location>
        <begin position="209"/>
        <end position="229"/>
    </location>
</feature>
<accession>A0A2A2K4G8</accession>